<sequence length="154" mass="17958">MKIRKLNPTETDKFIDLIRIFETVFEMENFNIPPKSHLSKVLEMKNFMVWVTEKDQEVLGGMTAYTLDQYYSQKPLAYLYDLGVRPDFQRQGIGKALISGFTDHCFKNGFEEVFVQAEPEDIGAVEFYRATGAVEKEALQFSYFLKQVFLNQKK</sequence>
<accession>A0A9X2P3D7</accession>
<proteinExistence type="predicted"/>
<gene>
    <name evidence="2" type="ORF">NU887_08320</name>
</gene>
<dbReference type="InterPro" id="IPR016181">
    <property type="entry name" value="Acyl_CoA_acyltransferase"/>
</dbReference>
<dbReference type="RefSeq" id="WP_258422898.1">
    <property type="nucleotide sequence ID" value="NZ_JANSUY010000004.1"/>
</dbReference>
<dbReference type="CDD" id="cd04301">
    <property type="entry name" value="NAT_SF"/>
    <property type="match status" value="1"/>
</dbReference>
<dbReference type="Proteomes" id="UP001142175">
    <property type="component" value="Unassembled WGS sequence"/>
</dbReference>
<dbReference type="PANTHER" id="PTHR43072:SF60">
    <property type="entry name" value="L-2,4-DIAMINOBUTYRIC ACID ACETYLTRANSFERASE"/>
    <property type="match status" value="1"/>
</dbReference>
<protein>
    <submittedName>
        <fullName evidence="2">GNAT family N-acetyltransferase</fullName>
    </submittedName>
</protein>
<keyword evidence="3" id="KW-1185">Reference proteome</keyword>
<dbReference type="Gene3D" id="3.40.630.30">
    <property type="match status" value="1"/>
</dbReference>
<dbReference type="PANTHER" id="PTHR43072">
    <property type="entry name" value="N-ACETYLTRANSFERASE"/>
    <property type="match status" value="1"/>
</dbReference>
<evidence type="ECO:0000313" key="2">
    <source>
        <dbReference type="EMBL" id="MCR9015038.1"/>
    </source>
</evidence>
<dbReference type="Pfam" id="PF00583">
    <property type="entry name" value="Acetyltransf_1"/>
    <property type="match status" value="1"/>
</dbReference>
<organism evidence="2 3">
    <name type="scientific">Aquiflexum gelatinilyticum</name>
    <dbReference type="NCBI Taxonomy" id="2961943"/>
    <lineage>
        <taxon>Bacteria</taxon>
        <taxon>Pseudomonadati</taxon>
        <taxon>Bacteroidota</taxon>
        <taxon>Cytophagia</taxon>
        <taxon>Cytophagales</taxon>
        <taxon>Cyclobacteriaceae</taxon>
        <taxon>Aquiflexum</taxon>
    </lineage>
</organism>
<evidence type="ECO:0000259" key="1">
    <source>
        <dbReference type="PROSITE" id="PS51186"/>
    </source>
</evidence>
<reference evidence="2" key="1">
    <citation type="submission" date="2022-08" db="EMBL/GenBank/DDBJ databases">
        <authorList>
            <person name="Zhang D."/>
        </authorList>
    </citation>
    <scope>NUCLEOTIDE SEQUENCE</scope>
    <source>
        <strain evidence="2">XJ19-11</strain>
    </source>
</reference>
<dbReference type="GO" id="GO:0016747">
    <property type="term" value="F:acyltransferase activity, transferring groups other than amino-acyl groups"/>
    <property type="evidence" value="ECO:0007669"/>
    <property type="project" value="InterPro"/>
</dbReference>
<comment type="caution">
    <text evidence="2">The sequence shown here is derived from an EMBL/GenBank/DDBJ whole genome shotgun (WGS) entry which is preliminary data.</text>
</comment>
<evidence type="ECO:0000313" key="3">
    <source>
        <dbReference type="Proteomes" id="UP001142175"/>
    </source>
</evidence>
<feature type="domain" description="N-acetyltransferase" evidence="1">
    <location>
        <begin position="1"/>
        <end position="151"/>
    </location>
</feature>
<dbReference type="EMBL" id="JANSUY010000004">
    <property type="protein sequence ID" value="MCR9015038.1"/>
    <property type="molecule type" value="Genomic_DNA"/>
</dbReference>
<dbReference type="InterPro" id="IPR000182">
    <property type="entry name" value="GNAT_dom"/>
</dbReference>
<name>A0A9X2P3D7_9BACT</name>
<dbReference type="PROSITE" id="PS51186">
    <property type="entry name" value="GNAT"/>
    <property type="match status" value="1"/>
</dbReference>
<dbReference type="SUPFAM" id="SSF55729">
    <property type="entry name" value="Acyl-CoA N-acyltransferases (Nat)"/>
    <property type="match status" value="1"/>
</dbReference>
<dbReference type="AlphaFoldDB" id="A0A9X2P3D7"/>